<feature type="domain" description="Aldehyde dehydrogenase" evidence="3">
    <location>
        <begin position="6"/>
        <end position="62"/>
    </location>
</feature>
<keyword evidence="5" id="KW-1185">Reference proteome</keyword>
<dbReference type="Pfam" id="PF00171">
    <property type="entry name" value="Aldedh"/>
    <property type="match status" value="1"/>
</dbReference>
<keyword evidence="2" id="KW-0560">Oxidoreductase</keyword>
<dbReference type="PANTHER" id="PTHR43570:SF11">
    <property type="entry name" value="ALDEHYDE DEHYDROGENASE"/>
    <property type="match status" value="1"/>
</dbReference>
<evidence type="ECO:0000313" key="5">
    <source>
        <dbReference type="Proteomes" id="UP001610334"/>
    </source>
</evidence>
<feature type="non-terminal residue" evidence="4">
    <location>
        <position position="72"/>
    </location>
</feature>
<protein>
    <recommendedName>
        <fullName evidence="3">Aldehyde dehydrogenase domain-containing protein</fullName>
    </recommendedName>
</protein>
<dbReference type="InterPro" id="IPR012394">
    <property type="entry name" value="Aldehyde_DH_NAD(P)"/>
</dbReference>
<dbReference type="InterPro" id="IPR016162">
    <property type="entry name" value="Ald_DH_N"/>
</dbReference>
<reference evidence="4 5" key="1">
    <citation type="submission" date="2024-07" db="EMBL/GenBank/DDBJ databases">
        <title>Section-level genome sequencing and comparative genomics of Aspergillus sections Usti and Cavernicolus.</title>
        <authorList>
            <consortium name="Lawrence Berkeley National Laboratory"/>
            <person name="Nybo J.L."/>
            <person name="Vesth T.C."/>
            <person name="Theobald S."/>
            <person name="Frisvad J.C."/>
            <person name="Larsen T.O."/>
            <person name="Kjaerboelling I."/>
            <person name="Rothschild-Mancinelli K."/>
            <person name="Lyhne E.K."/>
            <person name="Kogle M.E."/>
            <person name="Barry K."/>
            <person name="Clum A."/>
            <person name="Na H."/>
            <person name="Ledsgaard L."/>
            <person name="Lin J."/>
            <person name="Lipzen A."/>
            <person name="Kuo A."/>
            <person name="Riley R."/>
            <person name="Mondo S."/>
            <person name="Labutti K."/>
            <person name="Haridas S."/>
            <person name="Pangalinan J."/>
            <person name="Salamov A.A."/>
            <person name="Simmons B.A."/>
            <person name="Magnuson J.K."/>
            <person name="Chen J."/>
            <person name="Drula E."/>
            <person name="Henrissat B."/>
            <person name="Wiebenga A."/>
            <person name="Lubbers R.J."/>
            <person name="Gomes A.C."/>
            <person name="Makela M.R."/>
            <person name="Stajich J."/>
            <person name="Grigoriev I.V."/>
            <person name="Mortensen U.H."/>
            <person name="De Vries R.P."/>
            <person name="Baker S.E."/>
            <person name="Andersen M.R."/>
        </authorList>
    </citation>
    <scope>NUCLEOTIDE SEQUENCE [LARGE SCALE GENOMIC DNA]</scope>
    <source>
        <strain evidence="4 5">CBS 588.65</strain>
    </source>
</reference>
<dbReference type="PANTHER" id="PTHR43570">
    <property type="entry name" value="ALDEHYDE DEHYDROGENASE"/>
    <property type="match status" value="1"/>
</dbReference>
<organism evidence="4 5">
    <name type="scientific">Aspergillus granulosus</name>
    <dbReference type="NCBI Taxonomy" id="176169"/>
    <lineage>
        <taxon>Eukaryota</taxon>
        <taxon>Fungi</taxon>
        <taxon>Dikarya</taxon>
        <taxon>Ascomycota</taxon>
        <taxon>Pezizomycotina</taxon>
        <taxon>Eurotiomycetes</taxon>
        <taxon>Eurotiomycetidae</taxon>
        <taxon>Eurotiales</taxon>
        <taxon>Aspergillaceae</taxon>
        <taxon>Aspergillus</taxon>
        <taxon>Aspergillus subgen. Nidulantes</taxon>
    </lineage>
</organism>
<evidence type="ECO:0000256" key="2">
    <source>
        <dbReference type="ARBA" id="ARBA00023002"/>
    </source>
</evidence>
<comment type="similarity">
    <text evidence="1">Belongs to the aldehyde dehydrogenase family.</text>
</comment>
<gene>
    <name evidence="4" type="ORF">BJX63DRAFT_410789</name>
</gene>
<evidence type="ECO:0000256" key="1">
    <source>
        <dbReference type="ARBA" id="ARBA00009986"/>
    </source>
</evidence>
<proteinExistence type="inferred from homology"/>
<dbReference type="InterPro" id="IPR015590">
    <property type="entry name" value="Aldehyde_DH_dom"/>
</dbReference>
<sequence length="72" mass="7692">MAFPSTFNFPFQLTLGPAIGCHRYRNTVVIKPSENAPHSAAVIKKICEASLDPSCYSGIQGGVSETLPRGLV</sequence>
<dbReference type="SUPFAM" id="SSF53720">
    <property type="entry name" value="ALDH-like"/>
    <property type="match status" value="1"/>
</dbReference>
<evidence type="ECO:0000313" key="4">
    <source>
        <dbReference type="EMBL" id="KAL2807983.1"/>
    </source>
</evidence>
<evidence type="ECO:0000259" key="3">
    <source>
        <dbReference type="Pfam" id="PF00171"/>
    </source>
</evidence>
<accession>A0ABR4GXQ8</accession>
<dbReference type="EMBL" id="JBFXLT010000125">
    <property type="protein sequence ID" value="KAL2807983.1"/>
    <property type="molecule type" value="Genomic_DNA"/>
</dbReference>
<name>A0ABR4GXQ8_9EURO</name>
<dbReference type="InterPro" id="IPR016161">
    <property type="entry name" value="Ald_DH/histidinol_DH"/>
</dbReference>
<dbReference type="Proteomes" id="UP001610334">
    <property type="component" value="Unassembled WGS sequence"/>
</dbReference>
<dbReference type="Gene3D" id="3.40.605.10">
    <property type="entry name" value="Aldehyde Dehydrogenase, Chain A, domain 1"/>
    <property type="match status" value="1"/>
</dbReference>
<comment type="caution">
    <text evidence="4">The sequence shown here is derived from an EMBL/GenBank/DDBJ whole genome shotgun (WGS) entry which is preliminary data.</text>
</comment>